<comment type="caution">
    <text evidence="3">The sequence shown here is derived from an EMBL/GenBank/DDBJ whole genome shotgun (WGS) entry which is preliminary data.</text>
</comment>
<evidence type="ECO:0000313" key="4">
    <source>
        <dbReference type="Proteomes" id="UP000541470"/>
    </source>
</evidence>
<reference evidence="3 4" key="1">
    <citation type="submission" date="2020-04" db="EMBL/GenBank/DDBJ databases">
        <title>Rhizobium sp. S-51 isolated from soil.</title>
        <authorList>
            <person name="Dahal R.H."/>
        </authorList>
    </citation>
    <scope>NUCLEOTIDE SEQUENCE [LARGE SCALE GENOMIC DNA]</scope>
    <source>
        <strain evidence="3 4">S-51</strain>
    </source>
</reference>
<keyword evidence="1" id="KW-0732">Signal</keyword>
<dbReference type="AlphaFoldDB" id="A0A7Y0FVA3"/>
<name>A0A7Y0FVA3_9HYPH</name>
<accession>A0A7Y0FVA3</accession>
<evidence type="ECO:0000313" key="3">
    <source>
        <dbReference type="EMBL" id="NML73591.1"/>
    </source>
</evidence>
<keyword evidence="4" id="KW-1185">Reference proteome</keyword>
<proteinExistence type="predicted"/>
<dbReference type="InterPro" id="IPR025711">
    <property type="entry name" value="PepSY"/>
</dbReference>
<feature type="chain" id="PRO_5031096462" evidence="1">
    <location>
        <begin position="20"/>
        <end position="92"/>
    </location>
</feature>
<dbReference type="Pfam" id="PF13670">
    <property type="entry name" value="PepSY_2"/>
    <property type="match status" value="1"/>
</dbReference>
<evidence type="ECO:0000256" key="1">
    <source>
        <dbReference type="SAM" id="SignalP"/>
    </source>
</evidence>
<organism evidence="3 4">
    <name type="scientific">Rhizobium terricola</name>
    <dbReference type="NCBI Taxonomy" id="2728849"/>
    <lineage>
        <taxon>Bacteria</taxon>
        <taxon>Pseudomonadati</taxon>
        <taxon>Pseudomonadota</taxon>
        <taxon>Alphaproteobacteria</taxon>
        <taxon>Hyphomicrobiales</taxon>
        <taxon>Rhizobiaceae</taxon>
        <taxon>Rhizobium/Agrobacterium group</taxon>
        <taxon>Rhizobium</taxon>
    </lineage>
</organism>
<dbReference type="EMBL" id="JABBGK010000001">
    <property type="protein sequence ID" value="NML73591.1"/>
    <property type="molecule type" value="Genomic_DNA"/>
</dbReference>
<gene>
    <name evidence="3" type="ORF">HHL25_05565</name>
</gene>
<protein>
    <submittedName>
        <fullName evidence="3">PepSY domain-containing protein</fullName>
    </submittedName>
</protein>
<evidence type="ECO:0000259" key="2">
    <source>
        <dbReference type="Pfam" id="PF13670"/>
    </source>
</evidence>
<sequence length="92" mass="10453">MRTVLTATMIALLTGTALAEDDCNLPMATWQPREAVRAMAEARGWRLQRIKIDDGCYEIHALDANGQRFEAKIDPATLQIIEIEHEREHGHR</sequence>
<dbReference type="Proteomes" id="UP000541470">
    <property type="component" value="Unassembled WGS sequence"/>
</dbReference>
<feature type="signal peptide" evidence="1">
    <location>
        <begin position="1"/>
        <end position="19"/>
    </location>
</feature>
<feature type="domain" description="PepSY" evidence="2">
    <location>
        <begin position="5"/>
        <end position="83"/>
    </location>
</feature>